<proteinExistence type="predicted"/>
<evidence type="ECO:0000313" key="3">
    <source>
        <dbReference type="EMBL" id="CAL5222088.1"/>
    </source>
</evidence>
<keyword evidence="1" id="KW-0175">Coiled coil</keyword>
<reference evidence="3 4" key="1">
    <citation type="submission" date="2024-06" db="EMBL/GenBank/DDBJ databases">
        <authorList>
            <person name="Kraege A."/>
            <person name="Thomma B."/>
        </authorList>
    </citation>
    <scope>NUCLEOTIDE SEQUENCE [LARGE SCALE GENOMIC DNA]</scope>
</reference>
<accession>A0ABP1FV76</accession>
<protein>
    <submittedName>
        <fullName evidence="3">G4395 protein</fullName>
    </submittedName>
</protein>
<evidence type="ECO:0000256" key="2">
    <source>
        <dbReference type="SAM" id="MobiDB-lite"/>
    </source>
</evidence>
<dbReference type="PANTHER" id="PTHR47384">
    <property type="entry name" value="E3 UBIQUITIN-PROTEIN LIGASE CCNB1IP1 HOMOLOG"/>
    <property type="match status" value="1"/>
</dbReference>
<dbReference type="PANTHER" id="PTHR47384:SF2">
    <property type="entry name" value="E3 UBIQUITIN-PROTEIN LIGASE CCNB1IP1 HOMOLOG"/>
    <property type="match status" value="1"/>
</dbReference>
<feature type="region of interest" description="Disordered" evidence="2">
    <location>
        <begin position="107"/>
        <end position="129"/>
    </location>
</feature>
<comment type="caution">
    <text evidence="3">The sequence shown here is derived from an EMBL/GenBank/DDBJ whole genome shotgun (WGS) entry which is preliminary data.</text>
</comment>
<sequence length="276" mass="29544">MTAALASVNFYVGQLELQAQLRESQVQRKISKVQEACKSKLQEVHNGYTQAKRKYLEMLQEKQNLEADKAELQQKYAQKAQQARKLQDMFQMVQQERDMLQSSHRAVTPSRGENAQPFGSHPAKGRDGSNVVTTIHRKRVFLGPEQHRLNTGLMQGSQPHYGGYLDGPDGSNAEARARSVTPPLSRAFGSGGAMPPGRGALTGAAPLSPLQGVRPGSAGRPAGLNSAGAYTPPGPASGHPVQTFLGGAHAMTSQRKPAFLRGGQSSYGSPTGLSGF</sequence>
<gene>
    <name evidence="3" type="primary">g4395</name>
    <name evidence="3" type="ORF">VP750_LOCUS3747</name>
</gene>
<name>A0ABP1FV76_9CHLO</name>
<feature type="coiled-coil region" evidence="1">
    <location>
        <begin position="48"/>
        <end position="89"/>
    </location>
</feature>
<dbReference type="Proteomes" id="UP001497392">
    <property type="component" value="Unassembled WGS sequence"/>
</dbReference>
<feature type="region of interest" description="Disordered" evidence="2">
    <location>
        <begin position="220"/>
        <end position="244"/>
    </location>
</feature>
<evidence type="ECO:0000256" key="1">
    <source>
        <dbReference type="SAM" id="Coils"/>
    </source>
</evidence>
<evidence type="ECO:0000313" key="4">
    <source>
        <dbReference type="Proteomes" id="UP001497392"/>
    </source>
</evidence>
<organism evidence="3 4">
    <name type="scientific">Coccomyxa viridis</name>
    <dbReference type="NCBI Taxonomy" id="1274662"/>
    <lineage>
        <taxon>Eukaryota</taxon>
        <taxon>Viridiplantae</taxon>
        <taxon>Chlorophyta</taxon>
        <taxon>core chlorophytes</taxon>
        <taxon>Trebouxiophyceae</taxon>
        <taxon>Trebouxiophyceae incertae sedis</taxon>
        <taxon>Coccomyxaceae</taxon>
        <taxon>Coccomyxa</taxon>
    </lineage>
</organism>
<dbReference type="EMBL" id="CAXHTA020000006">
    <property type="protein sequence ID" value="CAL5222088.1"/>
    <property type="molecule type" value="Genomic_DNA"/>
</dbReference>
<keyword evidence="4" id="KW-1185">Reference proteome</keyword>
<dbReference type="InterPro" id="IPR055328">
    <property type="entry name" value="HEI10-like"/>
</dbReference>